<dbReference type="InterPro" id="IPR001936">
    <property type="entry name" value="RasGAP_dom"/>
</dbReference>
<sequence length="672" mass="79755">MSSQNFSMIFSNIALEHPEMITDFSHSIKKKIGLQYKKVTVEQLVDSRMNLTRKKIQVLKTSKKNLSLENEINYFEQAIAHVIKNDFSEIEFNKIIAGTYSISKYLTEQELKSLKLEFKNSVGFGSILRSNSPVTKLIGGFIIRKPGISYLQSVLTKHIDGIYTNEKLNLDLNALRVYTEIFKKDMFEQDMIPLDITNEMALENEEVQKELNSRLEKLKNIFDEILSDIIKKIDLVPEEIRMICKKIKSLTLQFYPETSEDRLYAMIGGFFFLRFINPSFISPNKYGIIEGKLSKIQRKTFTECAKIFQFFSNMGYAENQDTLFFKIDSKFVDRKKKQIFSFLKELCNIKKTKIDQQFNKYLLLARNELFIPINLQKIFFVQQTFTKYIDQIVLEKELNTDQLRNILLNQFQKREEPIPKSINPIMKINLIEKETNESGFRSLIQYDFTISMLMKYHEIIFKFKPEDLTKQMKNEKEKKKDNENEKRKEKENENEKEKRKRSKKKNQTKNKKKKKKKQLTNSNSDLESDQEKKQNLILIEPNQVQVDLDDKKFFLILTKLIEKSQIEKKNKQTRELLKLQKDIKELINQKIISENHCFNEFKQKLLYLIQNKRSEMKNVNNKVKILKQVQLDLIKRNAHLENQRSDYLIYLKNIAIQPKQKNPKRSSKNEKN</sequence>
<dbReference type="PANTHER" id="PTHR14149:SF17">
    <property type="entry name" value="GTPASE-ACTIVATING PROTEIN"/>
    <property type="match status" value="1"/>
</dbReference>
<dbReference type="SUPFAM" id="SSF48350">
    <property type="entry name" value="GTPase activation domain, GAP"/>
    <property type="match status" value="1"/>
</dbReference>
<gene>
    <name evidence="4" type="ORF">M0812_17557</name>
</gene>
<dbReference type="EMBL" id="JANTQA010000033">
    <property type="protein sequence ID" value="KAJ3438371.1"/>
    <property type="molecule type" value="Genomic_DNA"/>
</dbReference>
<dbReference type="PANTHER" id="PTHR14149">
    <property type="entry name" value="RAS GTPASE-ACTIVATING PROTEIN WITH IQ MOTIF"/>
    <property type="match status" value="1"/>
</dbReference>
<dbReference type="Proteomes" id="UP001146793">
    <property type="component" value="Unassembled WGS sequence"/>
</dbReference>
<feature type="compositionally biased region" description="Basic and acidic residues" evidence="2">
    <location>
        <begin position="472"/>
        <end position="497"/>
    </location>
</feature>
<comment type="caution">
    <text evidence="4">The sequence shown here is derived from an EMBL/GenBank/DDBJ whole genome shotgun (WGS) entry which is preliminary data.</text>
</comment>
<organism evidence="4 5">
    <name type="scientific">Anaeramoeba flamelloides</name>
    <dbReference type="NCBI Taxonomy" id="1746091"/>
    <lineage>
        <taxon>Eukaryota</taxon>
        <taxon>Metamonada</taxon>
        <taxon>Anaeramoebidae</taxon>
        <taxon>Anaeramoeba</taxon>
    </lineage>
</organism>
<feature type="compositionally biased region" description="Basic residues" evidence="2">
    <location>
        <begin position="498"/>
        <end position="518"/>
    </location>
</feature>
<dbReference type="Gene3D" id="1.10.506.10">
    <property type="entry name" value="GTPase Activation - p120gap, domain 1"/>
    <property type="match status" value="1"/>
</dbReference>
<dbReference type="InterPro" id="IPR008936">
    <property type="entry name" value="Rho_GTPase_activation_prot"/>
</dbReference>
<proteinExistence type="predicted"/>
<feature type="region of interest" description="Disordered" evidence="2">
    <location>
        <begin position="472"/>
        <end position="531"/>
    </location>
</feature>
<name>A0AAV7ZBQ7_9EUKA</name>
<dbReference type="PROSITE" id="PS50018">
    <property type="entry name" value="RAS_GTPASE_ACTIV_2"/>
    <property type="match status" value="1"/>
</dbReference>
<dbReference type="Pfam" id="PF00616">
    <property type="entry name" value="RasGAP"/>
    <property type="match status" value="1"/>
</dbReference>
<feature type="domain" description="Ras-GAP" evidence="3">
    <location>
        <begin position="106"/>
        <end position="313"/>
    </location>
</feature>
<keyword evidence="1" id="KW-0175">Coiled coil</keyword>
<dbReference type="AlphaFoldDB" id="A0AAV7ZBQ7"/>
<evidence type="ECO:0000256" key="2">
    <source>
        <dbReference type="SAM" id="MobiDB-lite"/>
    </source>
</evidence>
<feature type="coiled-coil region" evidence="1">
    <location>
        <begin position="569"/>
        <end position="629"/>
    </location>
</feature>
<protein>
    <submittedName>
        <fullName evidence="4">Gtpase-activating protein</fullName>
    </submittedName>
</protein>
<dbReference type="GO" id="GO:0046580">
    <property type="term" value="P:negative regulation of Ras protein signal transduction"/>
    <property type="evidence" value="ECO:0007669"/>
    <property type="project" value="TreeGrafter"/>
</dbReference>
<accession>A0AAV7ZBQ7</accession>
<evidence type="ECO:0000313" key="4">
    <source>
        <dbReference type="EMBL" id="KAJ3438371.1"/>
    </source>
</evidence>
<evidence type="ECO:0000256" key="1">
    <source>
        <dbReference type="SAM" id="Coils"/>
    </source>
</evidence>
<dbReference type="GO" id="GO:0005938">
    <property type="term" value="C:cell cortex"/>
    <property type="evidence" value="ECO:0007669"/>
    <property type="project" value="TreeGrafter"/>
</dbReference>
<evidence type="ECO:0000313" key="5">
    <source>
        <dbReference type="Proteomes" id="UP001146793"/>
    </source>
</evidence>
<reference evidence="4" key="1">
    <citation type="submission" date="2022-08" db="EMBL/GenBank/DDBJ databases">
        <title>Novel sulphate-reducing endosymbionts in the free-living metamonad Anaeramoeba.</title>
        <authorList>
            <person name="Jerlstrom-Hultqvist J."/>
            <person name="Cepicka I."/>
            <person name="Gallot-Lavallee L."/>
            <person name="Salas-Leiva D."/>
            <person name="Curtis B.A."/>
            <person name="Zahonova K."/>
            <person name="Pipaliya S."/>
            <person name="Dacks J."/>
            <person name="Roger A.J."/>
        </authorList>
    </citation>
    <scope>NUCLEOTIDE SEQUENCE</scope>
    <source>
        <strain evidence="4">Busselton2</strain>
    </source>
</reference>
<dbReference type="SMART" id="SM00323">
    <property type="entry name" value="RasGAP"/>
    <property type="match status" value="1"/>
</dbReference>
<evidence type="ECO:0000259" key="3">
    <source>
        <dbReference type="PROSITE" id="PS50018"/>
    </source>
</evidence>
<dbReference type="GO" id="GO:0005096">
    <property type="term" value="F:GTPase activator activity"/>
    <property type="evidence" value="ECO:0007669"/>
    <property type="project" value="TreeGrafter"/>
</dbReference>